<sequence length="46" mass="5192">MGRNHGQEQQAPLTKYEKNDMISRVMPYFRGIALFFLAGPDGYGVS</sequence>
<dbReference type="AlphaFoldDB" id="A0A0E2HC06"/>
<dbReference type="PATRIC" id="fig|999408.3.peg.1865"/>
<name>A0A0E2HC06_9FIRM</name>
<evidence type="ECO:0000313" key="1">
    <source>
        <dbReference type="EMBL" id="ENZ17430.1"/>
    </source>
</evidence>
<dbReference type="HOGENOM" id="CLU_3182039_0_0_9"/>
<proteinExistence type="predicted"/>
<reference evidence="1 2" key="1">
    <citation type="submission" date="2013-01" db="EMBL/GenBank/DDBJ databases">
        <title>The Genome Sequence of Clostridium clostridioforme 90A8.</title>
        <authorList>
            <consortium name="The Broad Institute Genome Sequencing Platform"/>
            <person name="Earl A."/>
            <person name="Ward D."/>
            <person name="Feldgarden M."/>
            <person name="Gevers D."/>
            <person name="Courvalin P."/>
            <person name="Lambert T."/>
            <person name="Walker B."/>
            <person name="Young S.K."/>
            <person name="Zeng Q."/>
            <person name="Gargeya S."/>
            <person name="Fitzgerald M."/>
            <person name="Haas B."/>
            <person name="Abouelleil A."/>
            <person name="Alvarado L."/>
            <person name="Arachchi H.M."/>
            <person name="Berlin A.M."/>
            <person name="Chapman S.B."/>
            <person name="Dewar J."/>
            <person name="Goldberg J."/>
            <person name="Griggs A."/>
            <person name="Gujja S."/>
            <person name="Hansen M."/>
            <person name="Howarth C."/>
            <person name="Imamovic A."/>
            <person name="Larimer J."/>
            <person name="McCowan C."/>
            <person name="Murphy C."/>
            <person name="Neiman D."/>
            <person name="Pearson M."/>
            <person name="Priest M."/>
            <person name="Roberts A."/>
            <person name="Saif S."/>
            <person name="Shea T."/>
            <person name="Sisk P."/>
            <person name="Sykes S."/>
            <person name="Wortman J."/>
            <person name="Nusbaum C."/>
            <person name="Birren B."/>
        </authorList>
    </citation>
    <scope>NUCLEOTIDE SEQUENCE [LARGE SCALE GENOMIC DNA]</scope>
    <source>
        <strain evidence="1 2">90A8</strain>
    </source>
</reference>
<comment type="caution">
    <text evidence="1">The sequence shown here is derived from an EMBL/GenBank/DDBJ whole genome shotgun (WGS) entry which is preliminary data.</text>
</comment>
<evidence type="ECO:0000313" key="2">
    <source>
        <dbReference type="Proteomes" id="UP000013085"/>
    </source>
</evidence>
<dbReference type="EMBL" id="AGYR01000014">
    <property type="protein sequence ID" value="ENZ17430.1"/>
    <property type="molecule type" value="Genomic_DNA"/>
</dbReference>
<accession>A0A0E2HC06</accession>
<dbReference type="Proteomes" id="UP000013085">
    <property type="component" value="Unassembled WGS sequence"/>
</dbReference>
<organism evidence="1 2">
    <name type="scientific">[Clostridium] clostridioforme 90A8</name>
    <dbReference type="NCBI Taxonomy" id="999408"/>
    <lineage>
        <taxon>Bacteria</taxon>
        <taxon>Bacillati</taxon>
        <taxon>Bacillota</taxon>
        <taxon>Clostridia</taxon>
        <taxon>Lachnospirales</taxon>
        <taxon>Lachnospiraceae</taxon>
        <taxon>Enterocloster</taxon>
    </lineage>
</organism>
<protein>
    <submittedName>
        <fullName evidence="1">Uncharacterized protein</fullName>
    </submittedName>
</protein>
<gene>
    <name evidence="1" type="ORF">HMPREF1090_01730</name>
</gene>